<protein>
    <submittedName>
        <fullName evidence="2">Uncharacterized protein</fullName>
    </submittedName>
</protein>
<dbReference type="AlphaFoldDB" id="A0A6A6IUH0"/>
<evidence type="ECO:0000313" key="3">
    <source>
        <dbReference type="Proteomes" id="UP000800094"/>
    </source>
</evidence>
<evidence type="ECO:0000313" key="2">
    <source>
        <dbReference type="EMBL" id="KAF2254205.1"/>
    </source>
</evidence>
<sequence length="138" mass="15356">MASMLSPCPPSMDSPENTSRTLLEPNLQVEFASDPPHREPASKSNPTASALTQRPFVTSTQDLSGLFSHFSDDSRREFQYASFAFVTEDHTVYYGRSPTRKVTPEIVNESLKQVPDEDVYPVDPYWAKGSSNPSALQL</sequence>
<dbReference type="EMBL" id="ML987190">
    <property type="protein sequence ID" value="KAF2254205.1"/>
    <property type="molecule type" value="Genomic_DNA"/>
</dbReference>
<reference evidence="2" key="1">
    <citation type="journal article" date="2020" name="Stud. Mycol.">
        <title>101 Dothideomycetes genomes: a test case for predicting lifestyles and emergence of pathogens.</title>
        <authorList>
            <person name="Haridas S."/>
            <person name="Albert R."/>
            <person name="Binder M."/>
            <person name="Bloem J."/>
            <person name="Labutti K."/>
            <person name="Salamov A."/>
            <person name="Andreopoulos B."/>
            <person name="Baker S."/>
            <person name="Barry K."/>
            <person name="Bills G."/>
            <person name="Bluhm B."/>
            <person name="Cannon C."/>
            <person name="Castanera R."/>
            <person name="Culley D."/>
            <person name="Daum C."/>
            <person name="Ezra D."/>
            <person name="Gonzalez J."/>
            <person name="Henrissat B."/>
            <person name="Kuo A."/>
            <person name="Liang C."/>
            <person name="Lipzen A."/>
            <person name="Lutzoni F."/>
            <person name="Magnuson J."/>
            <person name="Mondo S."/>
            <person name="Nolan M."/>
            <person name="Ohm R."/>
            <person name="Pangilinan J."/>
            <person name="Park H.-J."/>
            <person name="Ramirez L."/>
            <person name="Alfaro M."/>
            <person name="Sun H."/>
            <person name="Tritt A."/>
            <person name="Yoshinaga Y."/>
            <person name="Zwiers L.-H."/>
            <person name="Turgeon B."/>
            <person name="Goodwin S."/>
            <person name="Spatafora J."/>
            <person name="Crous P."/>
            <person name="Grigoriev I."/>
        </authorList>
    </citation>
    <scope>NUCLEOTIDE SEQUENCE</scope>
    <source>
        <strain evidence="2">CBS 122368</strain>
    </source>
</reference>
<feature type="compositionally biased region" description="Polar residues" evidence="1">
    <location>
        <begin position="42"/>
        <end position="55"/>
    </location>
</feature>
<feature type="region of interest" description="Disordered" evidence="1">
    <location>
        <begin position="1"/>
        <end position="55"/>
    </location>
</feature>
<keyword evidence="3" id="KW-1185">Reference proteome</keyword>
<dbReference type="GeneID" id="54588469"/>
<organism evidence="2 3">
    <name type="scientific">Trematosphaeria pertusa</name>
    <dbReference type="NCBI Taxonomy" id="390896"/>
    <lineage>
        <taxon>Eukaryota</taxon>
        <taxon>Fungi</taxon>
        <taxon>Dikarya</taxon>
        <taxon>Ascomycota</taxon>
        <taxon>Pezizomycotina</taxon>
        <taxon>Dothideomycetes</taxon>
        <taxon>Pleosporomycetidae</taxon>
        <taxon>Pleosporales</taxon>
        <taxon>Massarineae</taxon>
        <taxon>Trematosphaeriaceae</taxon>
        <taxon>Trematosphaeria</taxon>
    </lineage>
</organism>
<gene>
    <name evidence="2" type="ORF">BU26DRAFT_600002</name>
</gene>
<dbReference type="RefSeq" id="XP_033689209.1">
    <property type="nucleotide sequence ID" value="XM_033835139.1"/>
</dbReference>
<dbReference type="Proteomes" id="UP000800094">
    <property type="component" value="Unassembled WGS sequence"/>
</dbReference>
<evidence type="ECO:0000256" key="1">
    <source>
        <dbReference type="SAM" id="MobiDB-lite"/>
    </source>
</evidence>
<name>A0A6A6IUH0_9PLEO</name>
<proteinExistence type="predicted"/>
<accession>A0A6A6IUH0</accession>